<organism evidence="3 4">
    <name type="scientific">Puccinia sorghi</name>
    <dbReference type="NCBI Taxonomy" id="27349"/>
    <lineage>
        <taxon>Eukaryota</taxon>
        <taxon>Fungi</taxon>
        <taxon>Dikarya</taxon>
        <taxon>Basidiomycota</taxon>
        <taxon>Pucciniomycotina</taxon>
        <taxon>Pucciniomycetes</taxon>
        <taxon>Pucciniales</taxon>
        <taxon>Pucciniaceae</taxon>
        <taxon>Puccinia</taxon>
    </lineage>
</organism>
<dbReference type="SUPFAM" id="SSF51445">
    <property type="entry name" value="(Trans)glycosidases"/>
    <property type="match status" value="1"/>
</dbReference>
<keyword evidence="1" id="KW-0732">Signal</keyword>
<reference evidence="3 4" key="1">
    <citation type="submission" date="2015-08" db="EMBL/GenBank/DDBJ databases">
        <title>Next Generation Sequencing and Analysis of the Genome of Puccinia sorghi L Schw, the Causal Agent of Maize Common Rust.</title>
        <authorList>
            <person name="Rochi L."/>
            <person name="Burguener G."/>
            <person name="Darino M."/>
            <person name="Turjanski A."/>
            <person name="Kreff E."/>
            <person name="Dieguez M.J."/>
            <person name="Sacco F."/>
        </authorList>
    </citation>
    <scope>NUCLEOTIDE SEQUENCE [LARGE SCALE GENOMIC DNA]</scope>
    <source>
        <strain evidence="3 4">RO10H11247</strain>
    </source>
</reference>
<dbReference type="SMART" id="SM00636">
    <property type="entry name" value="Glyco_18"/>
    <property type="match status" value="1"/>
</dbReference>
<protein>
    <recommendedName>
        <fullName evidence="2">GH18 domain-containing protein</fullName>
    </recommendedName>
</protein>
<evidence type="ECO:0000313" key="4">
    <source>
        <dbReference type="Proteomes" id="UP000037035"/>
    </source>
</evidence>
<dbReference type="GO" id="GO:0005975">
    <property type="term" value="P:carbohydrate metabolic process"/>
    <property type="evidence" value="ECO:0007669"/>
    <property type="project" value="InterPro"/>
</dbReference>
<dbReference type="PROSITE" id="PS51910">
    <property type="entry name" value="GH18_2"/>
    <property type="match status" value="1"/>
</dbReference>
<dbReference type="GO" id="GO:0008061">
    <property type="term" value="F:chitin binding"/>
    <property type="evidence" value="ECO:0007669"/>
    <property type="project" value="InterPro"/>
</dbReference>
<dbReference type="OrthoDB" id="73875at2759"/>
<feature type="signal peptide" evidence="1">
    <location>
        <begin position="1"/>
        <end position="22"/>
    </location>
</feature>
<dbReference type="EMBL" id="LAVV01007237">
    <property type="protein sequence ID" value="KNZ56631.1"/>
    <property type="molecule type" value="Genomic_DNA"/>
</dbReference>
<accession>A0A0L6V747</accession>
<dbReference type="Gene3D" id="3.20.20.80">
    <property type="entry name" value="Glycosidases"/>
    <property type="match status" value="1"/>
</dbReference>
<feature type="chain" id="PRO_5005568248" description="GH18 domain-containing protein" evidence="1">
    <location>
        <begin position="23"/>
        <end position="459"/>
    </location>
</feature>
<dbReference type="Proteomes" id="UP000037035">
    <property type="component" value="Unassembled WGS sequence"/>
</dbReference>
<dbReference type="FunFam" id="3.10.50.10:FF:000011">
    <property type="entry name" value="Uncharacterized protein"/>
    <property type="match status" value="1"/>
</dbReference>
<dbReference type="VEuPathDB" id="FungiDB:VP01_2360g3"/>
<dbReference type="Pfam" id="PF00704">
    <property type="entry name" value="Glyco_hydro_18"/>
    <property type="match status" value="1"/>
</dbReference>
<dbReference type="PANTHER" id="PTHR11177:SF317">
    <property type="entry name" value="CHITINASE 12-RELATED"/>
    <property type="match status" value="1"/>
</dbReference>
<proteinExistence type="predicted"/>
<comment type="caution">
    <text evidence="3">The sequence shown here is derived from an EMBL/GenBank/DDBJ whole genome shotgun (WGS) entry which is preliminary data.</text>
</comment>
<gene>
    <name evidence="3" type="ORF">VP01_2360g3</name>
</gene>
<dbReference type="STRING" id="27349.A0A0L6V747"/>
<sequence length="459" mass="50145">MLLYYFTVLLLLILAAISQAHGHESSSCVHRRTAVDEPHASEPATPIVSAYYPGYNAKFLPVEKIPWKMYNHLQYFVAVPAPHPTEDLVIDTEQNMVEVIAAAKAHNVSISLVAPSVAYDSIGGWTGSLSFSTLVGNSKNRTSFVETISRAVKKYGVNGIDLGKFLLFSSSPSRPTQQSRLCHPFLKLLRAKMGADFRLSAAVSMKGFMSSDGNTYLSDVREYAEALNFFTIMAYDVYGSSFSKLAGPNSPLYSTCSEPGHKYSVAQAIKQWTSTGVPARQLLLGIPSYGYGYTLTSPKIAPTHFSGKAGVTSQLFQPRAQAVPPGGKTAGEATGNDACGNPNVAGGQWLFRELAETHKLSSDQQKGLNGYQRIYDNCTHTPFLFNPSTKNLISYDDSFSLKEKASYAREHGLGGVEMFDATGDTSDSQLLKSVREVLFHPKDDAQHKTLRARHGIRDD</sequence>
<dbReference type="GO" id="GO:0006032">
    <property type="term" value="P:chitin catabolic process"/>
    <property type="evidence" value="ECO:0007669"/>
    <property type="project" value="TreeGrafter"/>
</dbReference>
<dbReference type="InterPro" id="IPR011583">
    <property type="entry name" value="Chitinase_II/V-like_cat"/>
</dbReference>
<evidence type="ECO:0000259" key="2">
    <source>
        <dbReference type="PROSITE" id="PS51910"/>
    </source>
</evidence>
<dbReference type="InterPro" id="IPR017853">
    <property type="entry name" value="GH"/>
</dbReference>
<dbReference type="InterPro" id="IPR001223">
    <property type="entry name" value="Glyco_hydro18_cat"/>
</dbReference>
<dbReference type="PANTHER" id="PTHR11177">
    <property type="entry name" value="CHITINASE"/>
    <property type="match status" value="1"/>
</dbReference>
<evidence type="ECO:0000313" key="3">
    <source>
        <dbReference type="EMBL" id="KNZ56631.1"/>
    </source>
</evidence>
<keyword evidence="4" id="KW-1185">Reference proteome</keyword>
<dbReference type="InterPro" id="IPR050314">
    <property type="entry name" value="Glycosyl_Hydrlase_18"/>
</dbReference>
<feature type="domain" description="GH18" evidence="2">
    <location>
        <begin position="46"/>
        <end position="441"/>
    </location>
</feature>
<dbReference type="InterPro" id="IPR029070">
    <property type="entry name" value="Chitinase_insertion_sf"/>
</dbReference>
<dbReference type="Gene3D" id="3.10.50.10">
    <property type="match status" value="1"/>
</dbReference>
<dbReference type="AlphaFoldDB" id="A0A0L6V747"/>
<name>A0A0L6V747_9BASI</name>
<evidence type="ECO:0000256" key="1">
    <source>
        <dbReference type="SAM" id="SignalP"/>
    </source>
</evidence>
<dbReference type="SUPFAM" id="SSF54556">
    <property type="entry name" value="Chitinase insertion domain"/>
    <property type="match status" value="1"/>
</dbReference>
<dbReference type="GO" id="GO:0005576">
    <property type="term" value="C:extracellular region"/>
    <property type="evidence" value="ECO:0007669"/>
    <property type="project" value="TreeGrafter"/>
</dbReference>
<dbReference type="GO" id="GO:0004568">
    <property type="term" value="F:chitinase activity"/>
    <property type="evidence" value="ECO:0007669"/>
    <property type="project" value="TreeGrafter"/>
</dbReference>